<organism evidence="1 2">
    <name type="scientific">Pendulispora brunnea</name>
    <dbReference type="NCBI Taxonomy" id="2905690"/>
    <lineage>
        <taxon>Bacteria</taxon>
        <taxon>Pseudomonadati</taxon>
        <taxon>Myxococcota</taxon>
        <taxon>Myxococcia</taxon>
        <taxon>Myxococcales</taxon>
        <taxon>Sorangiineae</taxon>
        <taxon>Pendulisporaceae</taxon>
        <taxon>Pendulispora</taxon>
    </lineage>
</organism>
<dbReference type="Proteomes" id="UP001379533">
    <property type="component" value="Chromosome"/>
</dbReference>
<accession>A0ABZ2KK12</accession>
<sequence length="118" mass="13274">MESSSTHHSPACSEGKARRARALEFRRAGVSYEAIATQLNYTDPLAARWDVAQGLRGAVQDEPDDCARLELERLDAMLLGLWQRARQGDEAAIDRILRIMESRVRHLAELRAMSGQRV</sequence>
<protein>
    <submittedName>
        <fullName evidence="1">Uncharacterized protein</fullName>
    </submittedName>
</protein>
<dbReference type="RefSeq" id="WP_394849646.1">
    <property type="nucleotide sequence ID" value="NZ_CP089982.1"/>
</dbReference>
<evidence type="ECO:0000313" key="1">
    <source>
        <dbReference type="EMBL" id="WXA99016.1"/>
    </source>
</evidence>
<gene>
    <name evidence="1" type="ORF">LZC95_19615</name>
</gene>
<dbReference type="EMBL" id="CP089982">
    <property type="protein sequence ID" value="WXA99016.1"/>
    <property type="molecule type" value="Genomic_DNA"/>
</dbReference>
<proteinExistence type="predicted"/>
<evidence type="ECO:0000313" key="2">
    <source>
        <dbReference type="Proteomes" id="UP001379533"/>
    </source>
</evidence>
<name>A0ABZ2KK12_9BACT</name>
<reference evidence="1 2" key="1">
    <citation type="submission" date="2021-12" db="EMBL/GenBank/DDBJ databases">
        <title>Discovery of the Pendulisporaceae a myxobacterial family with distinct sporulation behavior and unique specialized metabolism.</title>
        <authorList>
            <person name="Garcia R."/>
            <person name="Popoff A."/>
            <person name="Bader C.D."/>
            <person name="Loehr J."/>
            <person name="Walesch S."/>
            <person name="Walt C."/>
            <person name="Boldt J."/>
            <person name="Bunk B."/>
            <person name="Haeckl F.J.F.P.J."/>
            <person name="Gunesch A.P."/>
            <person name="Birkelbach J."/>
            <person name="Nuebel U."/>
            <person name="Pietschmann T."/>
            <person name="Bach T."/>
            <person name="Mueller R."/>
        </authorList>
    </citation>
    <scope>NUCLEOTIDE SEQUENCE [LARGE SCALE GENOMIC DNA]</scope>
    <source>
        <strain evidence="1 2">MSr12523</strain>
    </source>
</reference>
<keyword evidence="2" id="KW-1185">Reference proteome</keyword>